<reference evidence="1 2" key="1">
    <citation type="submission" date="2019-06" db="EMBL/GenBank/DDBJ databases">
        <title>Draft genomes of female and male turbot (Scophthalmus maximus).</title>
        <authorList>
            <person name="Xu H."/>
            <person name="Xu X.-W."/>
            <person name="Shao C."/>
            <person name="Chen S."/>
        </authorList>
    </citation>
    <scope>NUCLEOTIDE SEQUENCE [LARGE SCALE GENOMIC DNA]</scope>
    <source>
        <strain evidence="1">Ysfricsl-2016a</strain>
        <tissue evidence="1">Blood</tissue>
    </source>
</reference>
<gene>
    <name evidence="1" type="ORF">F2P81_004635</name>
</gene>
<sequence length="187" mass="20744">MLLTSQDGNRACHSQTCACVNRIRKKESLAALKLHQVGHPPNAISNESHLACRSKPAHADLHSFAVRETEMRDMTIKKKTKRRKREGSPVNHKCPVQKINSDAFITLVHTIRRLTSKAPAHVLDSVDDPASQVFPDHQTSVFMANRTLPCLLLSPIIPTMNAALANCTIGQPPACTINSERERMMSH</sequence>
<organism evidence="1 2">
    <name type="scientific">Scophthalmus maximus</name>
    <name type="common">Turbot</name>
    <name type="synonym">Psetta maxima</name>
    <dbReference type="NCBI Taxonomy" id="52904"/>
    <lineage>
        <taxon>Eukaryota</taxon>
        <taxon>Metazoa</taxon>
        <taxon>Chordata</taxon>
        <taxon>Craniata</taxon>
        <taxon>Vertebrata</taxon>
        <taxon>Euteleostomi</taxon>
        <taxon>Actinopterygii</taxon>
        <taxon>Neopterygii</taxon>
        <taxon>Teleostei</taxon>
        <taxon>Neoteleostei</taxon>
        <taxon>Acanthomorphata</taxon>
        <taxon>Carangaria</taxon>
        <taxon>Pleuronectiformes</taxon>
        <taxon>Pleuronectoidei</taxon>
        <taxon>Scophthalmidae</taxon>
        <taxon>Scophthalmus</taxon>
    </lineage>
</organism>
<evidence type="ECO:0000313" key="2">
    <source>
        <dbReference type="Proteomes" id="UP000438429"/>
    </source>
</evidence>
<evidence type="ECO:0000313" key="1">
    <source>
        <dbReference type="EMBL" id="KAF0043298.1"/>
    </source>
</evidence>
<proteinExistence type="predicted"/>
<protein>
    <submittedName>
        <fullName evidence="1">Uncharacterized protein</fullName>
    </submittedName>
</protein>
<accession>A0A6A4TFT8</accession>
<dbReference type="EMBL" id="VEVO01000004">
    <property type="protein sequence ID" value="KAF0043298.1"/>
    <property type="molecule type" value="Genomic_DNA"/>
</dbReference>
<dbReference type="AlphaFoldDB" id="A0A6A4TFT8"/>
<comment type="caution">
    <text evidence="1">The sequence shown here is derived from an EMBL/GenBank/DDBJ whole genome shotgun (WGS) entry which is preliminary data.</text>
</comment>
<dbReference type="Proteomes" id="UP000438429">
    <property type="component" value="Unassembled WGS sequence"/>
</dbReference>
<name>A0A6A4TFT8_SCOMX</name>